<feature type="domain" description="Cation/H+ exchanger transmembrane" evidence="13">
    <location>
        <begin position="25"/>
        <end position="413"/>
    </location>
</feature>
<dbReference type="PANTHER" id="PTHR31382:SF4">
    <property type="entry name" value="NA(+)_H(+) ANTIPORTER"/>
    <property type="match status" value="1"/>
</dbReference>
<evidence type="ECO:0000256" key="4">
    <source>
        <dbReference type="ARBA" id="ARBA00022449"/>
    </source>
</evidence>
<accession>A0A1U7LKB8</accession>
<dbReference type="GO" id="GO:0120029">
    <property type="term" value="P:proton export across plasma membrane"/>
    <property type="evidence" value="ECO:0007669"/>
    <property type="project" value="InterPro"/>
</dbReference>
<comment type="caution">
    <text evidence="15">The sequence shown here is derived from an EMBL/GenBank/DDBJ whole genome shotgun (WGS) entry which is preliminary data.</text>
</comment>
<dbReference type="OrthoDB" id="5327978at2759"/>
<evidence type="ECO:0000256" key="2">
    <source>
        <dbReference type="ARBA" id="ARBA00005248"/>
    </source>
</evidence>
<evidence type="ECO:0000259" key="13">
    <source>
        <dbReference type="Pfam" id="PF00999"/>
    </source>
</evidence>
<keyword evidence="10" id="KW-0739">Sodium transport</keyword>
<evidence type="ECO:0000256" key="1">
    <source>
        <dbReference type="ARBA" id="ARBA00004141"/>
    </source>
</evidence>
<feature type="transmembrane region" description="Helical" evidence="12">
    <location>
        <begin position="224"/>
        <end position="241"/>
    </location>
</feature>
<keyword evidence="7" id="KW-0915">Sodium</keyword>
<dbReference type="InterPro" id="IPR006153">
    <property type="entry name" value="Cation/H_exchanger_TM"/>
</dbReference>
<dbReference type="Pfam" id="PF00999">
    <property type="entry name" value="Na_H_Exchanger"/>
    <property type="match status" value="1"/>
</dbReference>
<feature type="region of interest" description="Disordered" evidence="11">
    <location>
        <begin position="450"/>
        <end position="498"/>
    </location>
</feature>
<feature type="compositionally biased region" description="Basic and acidic residues" evidence="11">
    <location>
        <begin position="605"/>
        <end position="637"/>
    </location>
</feature>
<evidence type="ECO:0000256" key="11">
    <source>
        <dbReference type="SAM" id="MobiDB-lite"/>
    </source>
</evidence>
<evidence type="ECO:0000256" key="7">
    <source>
        <dbReference type="ARBA" id="ARBA00023053"/>
    </source>
</evidence>
<keyword evidence="16" id="KW-1185">Reference proteome</keyword>
<protein>
    <submittedName>
        <fullName evidence="15">Putative Na(+)/H(+) antiporter</fullName>
    </submittedName>
</protein>
<feature type="region of interest" description="Disordered" evidence="11">
    <location>
        <begin position="605"/>
        <end position="703"/>
    </location>
</feature>
<feature type="transmembrane region" description="Helical" evidence="12">
    <location>
        <begin position="51"/>
        <end position="70"/>
    </location>
</feature>
<evidence type="ECO:0000313" key="16">
    <source>
        <dbReference type="Proteomes" id="UP000186594"/>
    </source>
</evidence>
<feature type="transmembrane region" description="Helical" evidence="12">
    <location>
        <begin position="306"/>
        <end position="328"/>
    </location>
</feature>
<evidence type="ECO:0000259" key="14">
    <source>
        <dbReference type="Pfam" id="PF08619"/>
    </source>
</evidence>
<dbReference type="Pfam" id="PF08619">
    <property type="entry name" value="Nha1_C"/>
    <property type="match status" value="1"/>
</dbReference>
<dbReference type="GO" id="GO:0097623">
    <property type="term" value="P:potassium ion export across plasma membrane"/>
    <property type="evidence" value="ECO:0007669"/>
    <property type="project" value="EnsemblFungi"/>
</dbReference>
<name>A0A1U7LKB8_NEOID</name>
<dbReference type="AlphaFoldDB" id="A0A1U7LKB8"/>
<feature type="transmembrane region" description="Helical" evidence="12">
    <location>
        <begin position="275"/>
        <end position="294"/>
    </location>
</feature>
<dbReference type="STRING" id="1198029.A0A1U7LKB8"/>
<feature type="transmembrane region" description="Helical" evidence="12">
    <location>
        <begin position="340"/>
        <end position="361"/>
    </location>
</feature>
<dbReference type="InterPro" id="IPR013928">
    <property type="entry name" value="Cation/H_antiporter_C"/>
</dbReference>
<evidence type="ECO:0000256" key="3">
    <source>
        <dbReference type="ARBA" id="ARBA00022448"/>
    </source>
</evidence>
<sequence length="703" mass="78006">MQSWGAPFPSFRSSLFLSKKNSVATLVGIIFGPHALNLFDPLSWGNADQITLEFSRIALIVQVFAVGVELPNAYMARHAWSLFILLVPVMATGWIVSSVIFFLLLPKLSFVESLVAGACITATDPILASSIVGKGKFAKRVPGHLRNLLSAESGCNDGMAFPFLYLALYIIQNNQAGAALKDWVLITVLYEVVFGCFLGAVIGIAGRKLVKFAERNSLIDRESFLVIYLTISLFCAGIGTIIGTDDLLVSFAAGTAFAWDGWFTQKTEESHVSNVIDLLLNLSFFIFFGAAIPWEQFNAPEFGLVPWRLIVIAILIMIFRRIPAILLAKPFTPDIKSWREALFCGHFGPIGVGAIFVSILARAELETDTTTPLAHLPADPTIHNYYAIRIIWPLITFIVLTSILIHGSSIAVFTLGKHLNSLSFTISYTRENTLDNPTWLDRLPRIELGQSTSKAKPDEERNCRRSRSNSRRSIQFFDEQKEEQGEQLSESTLGILDPGDEVYQEGDMIIIENSEGEVVKKLKSDASTDNFIKNIFPNVKWEEAKAIAEDPNHPMHGKLAGFLKSITKDIAGEQSLDVTTMENEPSCSSTSRMIRVGSDERITAAATKESEEAAKKERAEETEAERRRREAVLHGSEESEDEVSFQESPLEVQEDNSHDSAEPLTLDESSPRITFDRDVRTGQVEPGYSIYQRRDNRGRGRGG</sequence>
<dbReference type="GO" id="GO:0015385">
    <property type="term" value="F:sodium:proton antiporter activity"/>
    <property type="evidence" value="ECO:0007669"/>
    <property type="project" value="EnsemblFungi"/>
</dbReference>
<evidence type="ECO:0000256" key="12">
    <source>
        <dbReference type="SAM" id="Phobius"/>
    </source>
</evidence>
<reference evidence="15 16" key="1">
    <citation type="submission" date="2016-04" db="EMBL/GenBank/DDBJ databases">
        <title>Evolutionary innovation and constraint leading to complex multicellularity in the Ascomycota.</title>
        <authorList>
            <person name="Cisse O."/>
            <person name="Nguyen A."/>
            <person name="Hewitt D.A."/>
            <person name="Jedd G."/>
            <person name="Stajich J.E."/>
        </authorList>
    </citation>
    <scope>NUCLEOTIDE SEQUENCE [LARGE SCALE GENOMIC DNA]</scope>
    <source>
        <strain evidence="15 16">DAH-3</strain>
    </source>
</reference>
<dbReference type="InterPro" id="IPR004712">
    <property type="entry name" value="Na+/H+_antiporter_fungi"/>
</dbReference>
<feature type="transmembrane region" description="Helical" evidence="12">
    <location>
        <begin position="21"/>
        <end position="39"/>
    </location>
</feature>
<keyword evidence="3" id="KW-0813">Transport</keyword>
<dbReference type="GO" id="GO:0005886">
    <property type="term" value="C:plasma membrane"/>
    <property type="evidence" value="ECO:0007669"/>
    <property type="project" value="EnsemblFungi"/>
</dbReference>
<feature type="domain" description="Alkali metal cation/H+ antiporter Nha1 C-terminal" evidence="14">
    <location>
        <begin position="453"/>
        <end position="528"/>
    </location>
</feature>
<dbReference type="FunFam" id="1.20.1530.20:FF:000015">
    <property type="entry name" value="Na(+)/H(+) antiporter 2"/>
    <property type="match status" value="1"/>
</dbReference>
<dbReference type="GO" id="GO:0036376">
    <property type="term" value="P:sodium ion export across plasma membrane"/>
    <property type="evidence" value="ECO:0007669"/>
    <property type="project" value="EnsemblFungi"/>
</dbReference>
<comment type="subcellular location">
    <subcellularLocation>
        <location evidence="1">Membrane</location>
        <topology evidence="1">Multi-pass membrane protein</topology>
    </subcellularLocation>
</comment>
<keyword evidence="4" id="KW-0050">Antiport</keyword>
<keyword evidence="5 12" id="KW-0812">Transmembrane</keyword>
<keyword evidence="6 12" id="KW-1133">Transmembrane helix</keyword>
<feature type="compositionally biased region" description="Basic and acidic residues" evidence="11">
    <location>
        <begin position="692"/>
        <end position="703"/>
    </location>
</feature>
<feature type="transmembrane region" description="Helical" evidence="12">
    <location>
        <begin position="390"/>
        <end position="415"/>
    </location>
</feature>
<dbReference type="GO" id="GO:0042391">
    <property type="term" value="P:regulation of membrane potential"/>
    <property type="evidence" value="ECO:0007669"/>
    <property type="project" value="InterPro"/>
</dbReference>
<dbReference type="Proteomes" id="UP000186594">
    <property type="component" value="Unassembled WGS sequence"/>
</dbReference>
<evidence type="ECO:0000256" key="6">
    <source>
        <dbReference type="ARBA" id="ARBA00022989"/>
    </source>
</evidence>
<evidence type="ECO:0000256" key="5">
    <source>
        <dbReference type="ARBA" id="ARBA00022692"/>
    </source>
</evidence>
<feature type="transmembrane region" description="Helical" evidence="12">
    <location>
        <begin position="82"/>
        <end position="104"/>
    </location>
</feature>
<evidence type="ECO:0000256" key="8">
    <source>
        <dbReference type="ARBA" id="ARBA00023065"/>
    </source>
</evidence>
<comment type="similarity">
    <text evidence="2">Belongs to the fungal Na(+)/H(+) exchanger family.</text>
</comment>
<organism evidence="15 16">
    <name type="scientific">Neolecta irregularis (strain DAH-3)</name>
    <dbReference type="NCBI Taxonomy" id="1198029"/>
    <lineage>
        <taxon>Eukaryota</taxon>
        <taxon>Fungi</taxon>
        <taxon>Dikarya</taxon>
        <taxon>Ascomycota</taxon>
        <taxon>Taphrinomycotina</taxon>
        <taxon>Neolectales</taxon>
        <taxon>Neolectaceae</taxon>
        <taxon>Neolecta</taxon>
    </lineage>
</organism>
<dbReference type="EMBL" id="LXFE01002296">
    <property type="protein sequence ID" value="OLL23106.1"/>
    <property type="molecule type" value="Genomic_DNA"/>
</dbReference>
<dbReference type="GO" id="GO:0045121">
    <property type="term" value="C:membrane raft"/>
    <property type="evidence" value="ECO:0007669"/>
    <property type="project" value="EnsemblFungi"/>
</dbReference>
<keyword evidence="8" id="KW-0406">Ion transport</keyword>
<proteinExistence type="inferred from homology"/>
<gene>
    <name evidence="15" type="ORF">NEOLI_003235</name>
</gene>
<keyword evidence="9 12" id="KW-0472">Membrane</keyword>
<feature type="transmembrane region" description="Helical" evidence="12">
    <location>
        <begin position="183"/>
        <end position="204"/>
    </location>
</feature>
<dbReference type="GO" id="GO:0006970">
    <property type="term" value="P:response to osmotic stress"/>
    <property type="evidence" value="ECO:0007669"/>
    <property type="project" value="EnsemblFungi"/>
</dbReference>
<dbReference type="PANTHER" id="PTHR31382">
    <property type="entry name" value="NA(+)/H(+) ANTIPORTER"/>
    <property type="match status" value="1"/>
</dbReference>
<evidence type="ECO:0000256" key="9">
    <source>
        <dbReference type="ARBA" id="ARBA00023136"/>
    </source>
</evidence>
<evidence type="ECO:0000313" key="15">
    <source>
        <dbReference type="EMBL" id="OLL23106.1"/>
    </source>
</evidence>
<evidence type="ECO:0000256" key="10">
    <source>
        <dbReference type="ARBA" id="ARBA00023201"/>
    </source>
</evidence>
<dbReference type="GO" id="GO:0030007">
    <property type="term" value="P:intracellular potassium ion homeostasis"/>
    <property type="evidence" value="ECO:0007669"/>
    <property type="project" value="EnsemblFungi"/>
</dbReference>